<reference evidence="1" key="1">
    <citation type="submission" date="2019-03" db="EMBL/GenBank/DDBJ databases">
        <authorList>
            <person name="Mank J."/>
            <person name="Almeida P."/>
        </authorList>
    </citation>
    <scope>NUCLEOTIDE SEQUENCE</scope>
    <source>
        <strain evidence="1">78183</strain>
    </source>
</reference>
<dbReference type="AlphaFoldDB" id="A0A6N2MID2"/>
<gene>
    <name evidence="1" type="ORF">SVIM_LOCUS362578</name>
</gene>
<name>A0A6N2MID2_SALVM</name>
<evidence type="ECO:0000313" key="1">
    <source>
        <dbReference type="EMBL" id="VFU52625.1"/>
    </source>
</evidence>
<accession>A0A6N2MID2</accession>
<proteinExistence type="predicted"/>
<protein>
    <submittedName>
        <fullName evidence="1">Uncharacterized protein</fullName>
    </submittedName>
</protein>
<sequence>MVQFLTNIPETGFSLGYLPKLPTLMPCPGPHVTPVTCSSSVPSPTEIQSSPVPIFESIMCSHGKMLEGEVLAL</sequence>
<organism evidence="1">
    <name type="scientific">Salix viminalis</name>
    <name type="common">Common osier</name>
    <name type="synonym">Basket willow</name>
    <dbReference type="NCBI Taxonomy" id="40686"/>
    <lineage>
        <taxon>Eukaryota</taxon>
        <taxon>Viridiplantae</taxon>
        <taxon>Streptophyta</taxon>
        <taxon>Embryophyta</taxon>
        <taxon>Tracheophyta</taxon>
        <taxon>Spermatophyta</taxon>
        <taxon>Magnoliopsida</taxon>
        <taxon>eudicotyledons</taxon>
        <taxon>Gunneridae</taxon>
        <taxon>Pentapetalae</taxon>
        <taxon>rosids</taxon>
        <taxon>fabids</taxon>
        <taxon>Malpighiales</taxon>
        <taxon>Salicaceae</taxon>
        <taxon>Saliceae</taxon>
        <taxon>Salix</taxon>
    </lineage>
</organism>
<dbReference type="EMBL" id="CAADRP010001803">
    <property type="protein sequence ID" value="VFU52625.1"/>
    <property type="molecule type" value="Genomic_DNA"/>
</dbReference>